<dbReference type="AlphaFoldDB" id="A0A9D2FPX6"/>
<evidence type="ECO:0000256" key="5">
    <source>
        <dbReference type="ARBA" id="ARBA00022692"/>
    </source>
</evidence>
<evidence type="ECO:0000256" key="7">
    <source>
        <dbReference type="ARBA" id="ARBA00023136"/>
    </source>
</evidence>
<dbReference type="GO" id="GO:0032217">
    <property type="term" value="F:riboflavin transmembrane transporter activity"/>
    <property type="evidence" value="ECO:0007669"/>
    <property type="project" value="UniProtKB-UniRule"/>
</dbReference>
<sequence>MSNEATANKIARTQSRSKVRTTVQIGMLGAVAAVLMMLDFPVPFLVPPFVKMDFSELPVLVGTFAMGPLAGVIIELVKNLLNVLLHGTSTAGVGELSNFVIGCAFVVPAGLFYKRRKTKKNAVIGMASGTVLMAVMGCFTNAFIMFPLYSTLMGIPIEDFIAMGAAINPAVDNMFTFVILCMVPFNLLKGIVISFITLLLYKRLRILLRGE</sequence>
<reference evidence="10" key="2">
    <citation type="submission" date="2021-04" db="EMBL/GenBank/DDBJ databases">
        <authorList>
            <person name="Gilroy R."/>
        </authorList>
    </citation>
    <scope>NUCLEOTIDE SEQUENCE</scope>
    <source>
        <strain evidence="10">1068</strain>
    </source>
</reference>
<reference evidence="10" key="1">
    <citation type="journal article" date="2021" name="PeerJ">
        <title>Extensive microbial diversity within the chicken gut microbiome revealed by metagenomics and culture.</title>
        <authorList>
            <person name="Gilroy R."/>
            <person name="Ravi A."/>
            <person name="Getino M."/>
            <person name="Pursley I."/>
            <person name="Horton D.L."/>
            <person name="Alikhan N.F."/>
            <person name="Baker D."/>
            <person name="Gharbi K."/>
            <person name="Hall N."/>
            <person name="Watson M."/>
            <person name="Adriaenssens E.M."/>
            <person name="Foster-Nyarko E."/>
            <person name="Jarju S."/>
            <person name="Secka A."/>
            <person name="Antonio M."/>
            <person name="Oren A."/>
            <person name="Chaudhuri R.R."/>
            <person name="La Ragione R."/>
            <person name="Hildebrand F."/>
            <person name="Pallen M.J."/>
        </authorList>
    </citation>
    <scope>NUCLEOTIDE SEQUENCE</scope>
    <source>
        <strain evidence="10">1068</strain>
    </source>
</reference>
<keyword evidence="5 9" id="KW-0812">Transmembrane</keyword>
<comment type="subcellular location">
    <subcellularLocation>
        <location evidence="1">Cell membrane</location>
        <topology evidence="1">Multi-pass membrane protein</topology>
    </subcellularLocation>
</comment>
<organism evidence="10 11">
    <name type="scientific">Candidatus Blautia pullicola</name>
    <dbReference type="NCBI Taxonomy" id="2838498"/>
    <lineage>
        <taxon>Bacteria</taxon>
        <taxon>Bacillati</taxon>
        <taxon>Bacillota</taxon>
        <taxon>Clostridia</taxon>
        <taxon>Lachnospirales</taxon>
        <taxon>Lachnospiraceae</taxon>
        <taxon>Blautia</taxon>
    </lineage>
</organism>
<comment type="caution">
    <text evidence="10">The sequence shown here is derived from an EMBL/GenBank/DDBJ whole genome shotgun (WGS) entry which is preliminary data.</text>
</comment>
<evidence type="ECO:0000256" key="9">
    <source>
        <dbReference type="SAM" id="Phobius"/>
    </source>
</evidence>
<gene>
    <name evidence="10" type="ORF">H9809_02690</name>
</gene>
<evidence type="ECO:0000256" key="2">
    <source>
        <dbReference type="ARBA" id="ARBA00005540"/>
    </source>
</evidence>
<keyword evidence="7 8" id="KW-0472">Membrane</keyword>
<evidence type="ECO:0000256" key="4">
    <source>
        <dbReference type="ARBA" id="ARBA00022475"/>
    </source>
</evidence>
<feature type="transmembrane region" description="Helical" evidence="9">
    <location>
        <begin position="177"/>
        <end position="201"/>
    </location>
</feature>
<dbReference type="Gene3D" id="1.10.1760.20">
    <property type="match status" value="1"/>
</dbReference>
<dbReference type="InterPro" id="IPR025720">
    <property type="entry name" value="RibU"/>
</dbReference>
<evidence type="ECO:0000256" key="6">
    <source>
        <dbReference type="ARBA" id="ARBA00022989"/>
    </source>
</evidence>
<evidence type="ECO:0000256" key="3">
    <source>
        <dbReference type="ARBA" id="ARBA00022448"/>
    </source>
</evidence>
<evidence type="ECO:0000256" key="1">
    <source>
        <dbReference type="ARBA" id="ARBA00004651"/>
    </source>
</evidence>
<dbReference type="PANTHER" id="PTHR38438">
    <property type="entry name" value="RIBOFLAVIN TRANSPORTER RIBU"/>
    <property type="match status" value="1"/>
</dbReference>
<feature type="transmembrane region" description="Helical" evidence="9">
    <location>
        <begin position="96"/>
        <end position="113"/>
    </location>
</feature>
<comment type="similarity">
    <text evidence="2 8">Belongs to the prokaryotic riboflavin transporter (P-RFT) (TC 2.A.87) family.</text>
</comment>
<evidence type="ECO:0000313" key="11">
    <source>
        <dbReference type="Proteomes" id="UP000824056"/>
    </source>
</evidence>
<evidence type="ECO:0000256" key="8">
    <source>
        <dbReference type="PIRNR" id="PIRNR037778"/>
    </source>
</evidence>
<dbReference type="Pfam" id="PF12822">
    <property type="entry name" value="ECF_trnsprt"/>
    <property type="match status" value="1"/>
</dbReference>
<keyword evidence="6 9" id="KW-1133">Transmembrane helix</keyword>
<proteinExistence type="inferred from homology"/>
<dbReference type="PIRSF" id="PIRSF037778">
    <property type="entry name" value="UCP037778_transp_RibU"/>
    <property type="match status" value="1"/>
</dbReference>
<accession>A0A9D2FPX6</accession>
<evidence type="ECO:0000313" key="10">
    <source>
        <dbReference type="EMBL" id="HIZ64803.1"/>
    </source>
</evidence>
<protein>
    <recommendedName>
        <fullName evidence="8">Riboflavin transporter</fullName>
    </recommendedName>
</protein>
<dbReference type="EMBL" id="DXBG01000061">
    <property type="protein sequence ID" value="HIZ64803.1"/>
    <property type="molecule type" value="Genomic_DNA"/>
</dbReference>
<keyword evidence="4 8" id="KW-1003">Cell membrane</keyword>
<feature type="transmembrane region" description="Helical" evidence="9">
    <location>
        <begin position="125"/>
        <end position="149"/>
    </location>
</feature>
<feature type="transmembrane region" description="Helical" evidence="9">
    <location>
        <begin position="25"/>
        <end position="45"/>
    </location>
</feature>
<dbReference type="PANTHER" id="PTHR38438:SF1">
    <property type="entry name" value="RIBOFLAVIN TRANSPORTER RIBU"/>
    <property type="match status" value="1"/>
</dbReference>
<dbReference type="GO" id="GO:0005886">
    <property type="term" value="C:plasma membrane"/>
    <property type="evidence" value="ECO:0007669"/>
    <property type="project" value="UniProtKB-SubCell"/>
</dbReference>
<comment type="function">
    <text evidence="8">Probably a riboflavin-binding protein that interacts with the energy-coupling factor (ECF) ABC-transporter complex.</text>
</comment>
<name>A0A9D2FPX6_9FIRM</name>
<dbReference type="Proteomes" id="UP000824056">
    <property type="component" value="Unassembled WGS sequence"/>
</dbReference>
<dbReference type="InterPro" id="IPR024529">
    <property type="entry name" value="ECF_trnsprt_substrate-spec"/>
</dbReference>
<keyword evidence="3 8" id="KW-0813">Transport</keyword>